<feature type="region of interest" description="Disordered" evidence="1">
    <location>
        <begin position="1"/>
        <end position="52"/>
    </location>
</feature>
<keyword evidence="4" id="KW-1185">Reference proteome</keyword>
<dbReference type="Proteomes" id="UP001152797">
    <property type="component" value="Unassembled WGS sequence"/>
</dbReference>
<feature type="compositionally biased region" description="Acidic residues" evidence="1">
    <location>
        <begin position="29"/>
        <end position="41"/>
    </location>
</feature>
<feature type="region of interest" description="Disordered" evidence="1">
    <location>
        <begin position="81"/>
        <end position="110"/>
    </location>
</feature>
<accession>A0A9P1GDN6</accession>
<organism evidence="2">
    <name type="scientific">Cladocopium goreaui</name>
    <dbReference type="NCBI Taxonomy" id="2562237"/>
    <lineage>
        <taxon>Eukaryota</taxon>
        <taxon>Sar</taxon>
        <taxon>Alveolata</taxon>
        <taxon>Dinophyceae</taxon>
        <taxon>Suessiales</taxon>
        <taxon>Symbiodiniaceae</taxon>
        <taxon>Cladocopium</taxon>
    </lineage>
</organism>
<dbReference type="AlphaFoldDB" id="A0A9P1GDN6"/>
<dbReference type="EMBL" id="CAMXCT020004557">
    <property type="protein sequence ID" value="CAL1162925.1"/>
    <property type="molecule type" value="Genomic_DNA"/>
</dbReference>
<evidence type="ECO:0000256" key="1">
    <source>
        <dbReference type="SAM" id="MobiDB-lite"/>
    </source>
</evidence>
<sequence length="134" mass="14718">MEASGDMDGISEDEDWLEAELERQLAADDAYDSQDDEDEPRETEAAVAGGESHMEQFRELMAQMEQWGEAAARRVEESLLETAAAASNAERELQERPPPPELLHVEPPAPDTMLSALELNFEELSTGPGSVSKS</sequence>
<reference evidence="2" key="1">
    <citation type="submission" date="2022-10" db="EMBL/GenBank/DDBJ databases">
        <authorList>
            <person name="Chen Y."/>
            <person name="Dougan E. K."/>
            <person name="Chan C."/>
            <person name="Rhodes N."/>
            <person name="Thang M."/>
        </authorList>
    </citation>
    <scope>NUCLEOTIDE SEQUENCE</scope>
</reference>
<comment type="caution">
    <text evidence="2">The sequence shown here is derived from an EMBL/GenBank/DDBJ whole genome shotgun (WGS) entry which is preliminary data.</text>
</comment>
<evidence type="ECO:0000313" key="4">
    <source>
        <dbReference type="Proteomes" id="UP001152797"/>
    </source>
</evidence>
<proteinExistence type="predicted"/>
<evidence type="ECO:0000313" key="2">
    <source>
        <dbReference type="EMBL" id="CAI4009550.1"/>
    </source>
</evidence>
<gene>
    <name evidence="2" type="ORF">C1SCF055_LOCUS34902</name>
</gene>
<feature type="compositionally biased region" description="Acidic residues" evidence="1">
    <location>
        <begin position="9"/>
        <end position="19"/>
    </location>
</feature>
<evidence type="ECO:0000313" key="3">
    <source>
        <dbReference type="EMBL" id="CAL4796862.1"/>
    </source>
</evidence>
<dbReference type="EMBL" id="CAMXCT010004557">
    <property type="protein sequence ID" value="CAI4009550.1"/>
    <property type="molecule type" value="Genomic_DNA"/>
</dbReference>
<name>A0A9P1GDN6_9DINO</name>
<reference evidence="3 4" key="2">
    <citation type="submission" date="2024-05" db="EMBL/GenBank/DDBJ databases">
        <authorList>
            <person name="Chen Y."/>
            <person name="Shah S."/>
            <person name="Dougan E. K."/>
            <person name="Thang M."/>
            <person name="Chan C."/>
        </authorList>
    </citation>
    <scope>NUCLEOTIDE SEQUENCE [LARGE SCALE GENOMIC DNA]</scope>
</reference>
<protein>
    <submittedName>
        <fullName evidence="2">Uncharacterized protein</fullName>
    </submittedName>
</protein>
<dbReference type="EMBL" id="CAMXCT030004557">
    <property type="protein sequence ID" value="CAL4796862.1"/>
    <property type="molecule type" value="Genomic_DNA"/>
</dbReference>